<proteinExistence type="predicted"/>
<accession>A0A2P2IYN8</accession>
<sequence length="49" mass="5758">MFDTKTKLTLPLRLNSSKYHITNTHTHYQTHLQFHHSIASLATEIQSEH</sequence>
<protein>
    <submittedName>
        <fullName evidence="1">Uncharacterized protein</fullName>
    </submittedName>
</protein>
<organism evidence="1">
    <name type="scientific">Rhizophora mucronata</name>
    <name type="common">Asiatic mangrove</name>
    <dbReference type="NCBI Taxonomy" id="61149"/>
    <lineage>
        <taxon>Eukaryota</taxon>
        <taxon>Viridiplantae</taxon>
        <taxon>Streptophyta</taxon>
        <taxon>Embryophyta</taxon>
        <taxon>Tracheophyta</taxon>
        <taxon>Spermatophyta</taxon>
        <taxon>Magnoliopsida</taxon>
        <taxon>eudicotyledons</taxon>
        <taxon>Gunneridae</taxon>
        <taxon>Pentapetalae</taxon>
        <taxon>rosids</taxon>
        <taxon>fabids</taxon>
        <taxon>Malpighiales</taxon>
        <taxon>Rhizophoraceae</taxon>
        <taxon>Rhizophora</taxon>
    </lineage>
</organism>
<reference evidence="1" key="1">
    <citation type="submission" date="2018-02" db="EMBL/GenBank/DDBJ databases">
        <title>Rhizophora mucronata_Transcriptome.</title>
        <authorList>
            <person name="Meera S.P."/>
            <person name="Sreeshan A."/>
            <person name="Augustine A."/>
        </authorList>
    </citation>
    <scope>NUCLEOTIDE SEQUENCE</scope>
    <source>
        <tissue evidence="1">Leaf</tissue>
    </source>
</reference>
<dbReference type="AlphaFoldDB" id="A0A2P2IYN8"/>
<name>A0A2P2IYN8_RHIMU</name>
<dbReference type="EMBL" id="GGEC01005842">
    <property type="protein sequence ID" value="MBW86325.1"/>
    <property type="molecule type" value="Transcribed_RNA"/>
</dbReference>
<evidence type="ECO:0000313" key="1">
    <source>
        <dbReference type="EMBL" id="MBW86325.1"/>
    </source>
</evidence>